<dbReference type="AlphaFoldDB" id="A0A0K0EHA3"/>
<evidence type="ECO:0000256" key="1">
    <source>
        <dbReference type="SAM" id="Coils"/>
    </source>
</evidence>
<evidence type="ECO:0000313" key="2">
    <source>
        <dbReference type="Proteomes" id="UP000035681"/>
    </source>
</evidence>
<dbReference type="WBParaSite" id="SSTP_0000885900.1">
    <property type="protein sequence ID" value="SSTP_0000885900.1"/>
    <property type="gene ID" value="SSTP_0000885900"/>
</dbReference>
<feature type="coiled-coil region" evidence="1">
    <location>
        <begin position="31"/>
        <end position="58"/>
    </location>
</feature>
<dbReference type="Proteomes" id="UP000035681">
    <property type="component" value="Unplaced"/>
</dbReference>
<organism evidence="3">
    <name type="scientific">Strongyloides stercoralis</name>
    <name type="common">Threadworm</name>
    <dbReference type="NCBI Taxonomy" id="6248"/>
    <lineage>
        <taxon>Eukaryota</taxon>
        <taxon>Metazoa</taxon>
        <taxon>Ecdysozoa</taxon>
        <taxon>Nematoda</taxon>
        <taxon>Chromadorea</taxon>
        <taxon>Rhabditida</taxon>
        <taxon>Tylenchina</taxon>
        <taxon>Panagrolaimomorpha</taxon>
        <taxon>Strongyloidoidea</taxon>
        <taxon>Strongyloididae</taxon>
        <taxon>Strongyloides</taxon>
    </lineage>
</organism>
<reference evidence="3" key="1">
    <citation type="submission" date="2015-08" db="UniProtKB">
        <authorList>
            <consortium name="WormBaseParasite"/>
        </authorList>
    </citation>
    <scope>IDENTIFICATION</scope>
</reference>
<evidence type="ECO:0000313" key="4">
    <source>
        <dbReference type="WBParaSite" id="TCONS_00002584.p1"/>
    </source>
</evidence>
<proteinExistence type="predicted"/>
<evidence type="ECO:0000313" key="3">
    <source>
        <dbReference type="WBParaSite" id="SSTP_0000885900.1"/>
    </source>
</evidence>
<sequence length="216" mass="25089">MSKNVRRRGVKRQCVNDEEDSVIQVESTPTTNELLATIQELTRRVSVLEEKVHLMEQSTNQRSHVVKLFDVDTTLLENKRASLEIDENLRNFLDENFKPKNLKELLSNPGKFCRCVIHLMMPLEAIQNFKFSSKEVRNSIRQAMPEEICRKINMALQYCGMCCIEDDKKEDYNADVISAYDLFSSNLKHGKSKPKKIPTFLKNEDFILNNEDNTNN</sequence>
<keyword evidence="1" id="KW-0175">Coiled coil</keyword>
<accession>A0A0K0EHA3</accession>
<keyword evidence="2" id="KW-1185">Reference proteome</keyword>
<name>A0A0K0EHA3_STRER</name>
<protein>
    <submittedName>
        <fullName evidence="4">C-type lectin domain-containing protein</fullName>
    </submittedName>
    <submittedName>
        <fullName evidence="3">F-box domain-containing protein</fullName>
    </submittedName>
</protein>
<dbReference type="WBParaSite" id="TCONS_00002584.p1">
    <property type="protein sequence ID" value="TCONS_00002584.p1"/>
    <property type="gene ID" value="XLOC_002421"/>
</dbReference>